<proteinExistence type="predicted"/>
<reference evidence="1" key="1">
    <citation type="submission" date="2014-09" db="EMBL/GenBank/DDBJ databases">
        <authorList>
            <person name="Magalhaes I.L.F."/>
            <person name="Oliveira U."/>
            <person name="Santos F.R."/>
            <person name="Vidigal T.H.D.A."/>
            <person name="Brescovit A.D."/>
            <person name="Santos A.J."/>
        </authorList>
    </citation>
    <scope>NUCLEOTIDE SEQUENCE</scope>
    <source>
        <tissue evidence="1">Shoot tissue taken approximately 20 cm above the soil surface</tissue>
    </source>
</reference>
<dbReference type="AlphaFoldDB" id="A0A0A8ZYE9"/>
<dbReference type="EMBL" id="GBRH01258083">
    <property type="protein sequence ID" value="JAD39812.1"/>
    <property type="molecule type" value="Transcribed_RNA"/>
</dbReference>
<protein>
    <submittedName>
        <fullName evidence="1">Uncharacterized protein</fullName>
    </submittedName>
</protein>
<accession>A0A0A8ZYE9</accession>
<organism evidence="1">
    <name type="scientific">Arundo donax</name>
    <name type="common">Giant reed</name>
    <name type="synonym">Donax arundinaceus</name>
    <dbReference type="NCBI Taxonomy" id="35708"/>
    <lineage>
        <taxon>Eukaryota</taxon>
        <taxon>Viridiplantae</taxon>
        <taxon>Streptophyta</taxon>
        <taxon>Embryophyta</taxon>
        <taxon>Tracheophyta</taxon>
        <taxon>Spermatophyta</taxon>
        <taxon>Magnoliopsida</taxon>
        <taxon>Liliopsida</taxon>
        <taxon>Poales</taxon>
        <taxon>Poaceae</taxon>
        <taxon>PACMAD clade</taxon>
        <taxon>Arundinoideae</taxon>
        <taxon>Arundineae</taxon>
        <taxon>Arundo</taxon>
    </lineage>
</organism>
<sequence>MNFLDLVYEDAHACNLFCLLCMIYQSVLSCAQLMYLICHLYVCRIFHSVLI</sequence>
<reference evidence="1" key="2">
    <citation type="journal article" date="2015" name="Data Brief">
        <title>Shoot transcriptome of the giant reed, Arundo donax.</title>
        <authorList>
            <person name="Barrero R.A."/>
            <person name="Guerrero F.D."/>
            <person name="Moolhuijzen P."/>
            <person name="Goolsby J.A."/>
            <person name="Tidwell J."/>
            <person name="Bellgard S.E."/>
            <person name="Bellgard M.I."/>
        </authorList>
    </citation>
    <scope>NUCLEOTIDE SEQUENCE</scope>
    <source>
        <tissue evidence="1">Shoot tissue taken approximately 20 cm above the soil surface</tissue>
    </source>
</reference>
<name>A0A0A8ZYE9_ARUDO</name>
<evidence type="ECO:0000313" key="1">
    <source>
        <dbReference type="EMBL" id="JAD39812.1"/>
    </source>
</evidence>